<gene>
    <name evidence="2" type="ORF">Baya_11731</name>
</gene>
<name>A0A556V1E0_BAGYA</name>
<feature type="region of interest" description="Disordered" evidence="1">
    <location>
        <begin position="1"/>
        <end position="21"/>
    </location>
</feature>
<comment type="caution">
    <text evidence="2">The sequence shown here is derived from an EMBL/GenBank/DDBJ whole genome shotgun (WGS) entry which is preliminary data.</text>
</comment>
<organism evidence="2 3">
    <name type="scientific">Bagarius yarrelli</name>
    <name type="common">Goonch</name>
    <name type="synonym">Bagrus yarrelli</name>
    <dbReference type="NCBI Taxonomy" id="175774"/>
    <lineage>
        <taxon>Eukaryota</taxon>
        <taxon>Metazoa</taxon>
        <taxon>Chordata</taxon>
        <taxon>Craniata</taxon>
        <taxon>Vertebrata</taxon>
        <taxon>Euteleostomi</taxon>
        <taxon>Actinopterygii</taxon>
        <taxon>Neopterygii</taxon>
        <taxon>Teleostei</taxon>
        <taxon>Ostariophysi</taxon>
        <taxon>Siluriformes</taxon>
        <taxon>Sisoridae</taxon>
        <taxon>Sisorinae</taxon>
        <taxon>Bagarius</taxon>
    </lineage>
</organism>
<evidence type="ECO:0000256" key="1">
    <source>
        <dbReference type="SAM" id="MobiDB-lite"/>
    </source>
</evidence>
<dbReference type="EMBL" id="VCAZ01000093">
    <property type="protein sequence ID" value="TSR39604.1"/>
    <property type="molecule type" value="Genomic_DNA"/>
</dbReference>
<accession>A0A556V1E0</accession>
<sequence length="87" mass="9472">MTPNARSSPTVSSSAPNPDGYLPFKLTTVVDHPITHPAAPFAPTYPEAPMPNQGEMYPPVLYNNSMTPEAQTNMELEEILSNLNSEL</sequence>
<keyword evidence="3" id="KW-1185">Reference proteome</keyword>
<dbReference type="AlphaFoldDB" id="A0A556V1E0"/>
<evidence type="ECO:0000313" key="3">
    <source>
        <dbReference type="Proteomes" id="UP000319801"/>
    </source>
</evidence>
<protein>
    <submittedName>
        <fullName evidence="2">Uncharacterized protein</fullName>
    </submittedName>
</protein>
<dbReference type="Proteomes" id="UP000319801">
    <property type="component" value="Unassembled WGS sequence"/>
</dbReference>
<evidence type="ECO:0000313" key="2">
    <source>
        <dbReference type="EMBL" id="TSR39604.1"/>
    </source>
</evidence>
<proteinExistence type="predicted"/>
<reference evidence="2 3" key="1">
    <citation type="journal article" date="2019" name="Genome Biol. Evol.">
        <title>Whole-Genome Sequencing of the Giant Devil Catfish, Bagarius yarrelli.</title>
        <authorList>
            <person name="Jiang W."/>
            <person name="Lv Y."/>
            <person name="Cheng L."/>
            <person name="Yang K."/>
            <person name="Chao B."/>
            <person name="Wang X."/>
            <person name="Li Y."/>
            <person name="Pan X."/>
            <person name="You X."/>
            <person name="Zhang Y."/>
            <person name="Yang J."/>
            <person name="Li J."/>
            <person name="Zhang X."/>
            <person name="Liu S."/>
            <person name="Sun C."/>
            <person name="Yang J."/>
            <person name="Shi Q."/>
        </authorList>
    </citation>
    <scope>NUCLEOTIDE SEQUENCE [LARGE SCALE GENOMIC DNA]</scope>
    <source>
        <strain evidence="2">JWS20170419001</strain>
        <tissue evidence="2">Muscle</tissue>
    </source>
</reference>
<feature type="compositionally biased region" description="Polar residues" evidence="1">
    <location>
        <begin position="1"/>
        <end position="16"/>
    </location>
</feature>